<dbReference type="Pfam" id="PF07808">
    <property type="entry name" value="RED_N"/>
    <property type="match status" value="1"/>
</dbReference>
<protein>
    <recommendedName>
        <fullName evidence="4">RED-like N-terminal domain-containing protein</fullName>
    </recommendedName>
</protein>
<gene>
    <name evidence="5" type="ORF">FOZ62_027286</name>
</gene>
<evidence type="ECO:0000259" key="4">
    <source>
        <dbReference type="Pfam" id="PF07808"/>
    </source>
</evidence>
<feature type="compositionally biased region" description="Basic and acidic residues" evidence="3">
    <location>
        <begin position="151"/>
        <end position="161"/>
    </location>
</feature>
<feature type="compositionally biased region" description="Polar residues" evidence="3">
    <location>
        <begin position="162"/>
        <end position="178"/>
    </location>
</feature>
<organism evidence="5 6">
    <name type="scientific">Perkinsus olseni</name>
    <name type="common">Perkinsus atlanticus</name>
    <dbReference type="NCBI Taxonomy" id="32597"/>
    <lineage>
        <taxon>Eukaryota</taxon>
        <taxon>Sar</taxon>
        <taxon>Alveolata</taxon>
        <taxon>Perkinsozoa</taxon>
        <taxon>Perkinsea</taxon>
        <taxon>Perkinsida</taxon>
        <taxon>Perkinsidae</taxon>
        <taxon>Perkinsus</taxon>
    </lineage>
</organism>
<feature type="compositionally biased region" description="Polar residues" evidence="3">
    <location>
        <begin position="369"/>
        <end position="382"/>
    </location>
</feature>
<feature type="region of interest" description="Disordered" evidence="3">
    <location>
        <begin position="460"/>
        <end position="509"/>
    </location>
</feature>
<proteinExistence type="predicted"/>
<comment type="caution">
    <text evidence="5">The sequence shown here is derived from an EMBL/GenBank/DDBJ whole genome shotgun (WGS) entry which is preliminary data.</text>
</comment>
<evidence type="ECO:0000256" key="1">
    <source>
        <dbReference type="ARBA" id="ARBA00004123"/>
    </source>
</evidence>
<dbReference type="PANTHER" id="PTHR12765">
    <property type="entry name" value="RED PROTEIN IK FACTOR CYTOKINE IK"/>
    <property type="match status" value="1"/>
</dbReference>
<evidence type="ECO:0000313" key="6">
    <source>
        <dbReference type="Proteomes" id="UP000574390"/>
    </source>
</evidence>
<feature type="region of interest" description="Disordered" evidence="3">
    <location>
        <begin position="344"/>
        <end position="399"/>
    </location>
</feature>
<dbReference type="InterPro" id="IPR012916">
    <property type="entry name" value="RED_N"/>
</dbReference>
<feature type="region of interest" description="Disordered" evidence="3">
    <location>
        <begin position="142"/>
        <end position="184"/>
    </location>
</feature>
<feature type="domain" description="RED-like N-terminal" evidence="4">
    <location>
        <begin position="32"/>
        <end position="284"/>
    </location>
</feature>
<accession>A0A7J6PS56</accession>
<name>A0A7J6PS56_PEROL</name>
<feature type="compositionally biased region" description="Basic residues" evidence="3">
    <location>
        <begin position="463"/>
        <end position="475"/>
    </location>
</feature>
<evidence type="ECO:0000256" key="3">
    <source>
        <dbReference type="SAM" id="MobiDB-lite"/>
    </source>
</evidence>
<evidence type="ECO:0000256" key="2">
    <source>
        <dbReference type="ARBA" id="ARBA00023242"/>
    </source>
</evidence>
<feature type="compositionally biased region" description="Acidic residues" evidence="3">
    <location>
        <begin position="389"/>
        <end position="398"/>
    </location>
</feature>
<sequence length="509" mass="56976">MLCDPVVVAIMISSNEAFKASLLEQSKADEEAITKKKLAQAKKKEKYRLRQRAVNQQAKSTNDKEGEAAPTLEGLGYRDRVLERKKGISNEINAAEADWDKYNKLSVEESMYLGGDEATTHLVKGLDTQLANRIKEEMRKKAIHRGVQGRGHRDDDADHYNTNKSTAIPAHTTSQHSSMGRGITRSLFGPGQLHPHRYGIPIIIQKQTRQIGQMGLNAKIKGASRRFLDGICVYNMNIDPNDVEESVPIEVYQPVQDNNEDCDTKLYVARYNEEIVTEMIAAMLRKRTGGKKAPGQQHADNNYIPQQREDNITEGMLSSQRQQPVLESAAAAVDGDVDIFAYDGGDDRNDDTKGNSSSSSLGVLAGKTNKWQQSNKARSSRNYFGGDQEQQEGEDTNDEVTRLTRAVHEHLVAKKIEKEEESRMSLRGDFLAGGDYDECYVGYGTLEGFGHDVGVDKEFLSNKNKKNRNNKRNKRKGLDDDEDGTKKKSKMGESAQLKAVMKRVEEMKE</sequence>
<evidence type="ECO:0000313" key="5">
    <source>
        <dbReference type="EMBL" id="KAF4698989.1"/>
    </source>
</evidence>
<keyword evidence="2" id="KW-0539">Nucleus</keyword>
<dbReference type="GO" id="GO:0005634">
    <property type="term" value="C:nucleus"/>
    <property type="evidence" value="ECO:0007669"/>
    <property type="project" value="UniProtKB-SubCell"/>
</dbReference>
<dbReference type="Proteomes" id="UP000574390">
    <property type="component" value="Unassembled WGS sequence"/>
</dbReference>
<dbReference type="InterPro" id="IPR039896">
    <property type="entry name" value="Red-like"/>
</dbReference>
<dbReference type="EMBL" id="JABANM010034835">
    <property type="protein sequence ID" value="KAF4698989.1"/>
    <property type="molecule type" value="Genomic_DNA"/>
</dbReference>
<comment type="subcellular location">
    <subcellularLocation>
        <location evidence="1">Nucleus</location>
    </subcellularLocation>
</comment>
<reference evidence="5 6" key="1">
    <citation type="submission" date="2020-04" db="EMBL/GenBank/DDBJ databases">
        <title>Perkinsus olseni comparative genomics.</title>
        <authorList>
            <person name="Bogema D.R."/>
        </authorList>
    </citation>
    <scope>NUCLEOTIDE SEQUENCE [LARGE SCALE GENOMIC DNA]</scope>
    <source>
        <strain evidence="5">ATCC PRA-205</strain>
    </source>
</reference>
<dbReference type="AlphaFoldDB" id="A0A7J6PS56"/>